<name>A0ABQ0E061_9PORP</name>
<evidence type="ECO:0000256" key="1">
    <source>
        <dbReference type="ARBA" id="ARBA00008107"/>
    </source>
</evidence>
<dbReference type="InterPro" id="IPR026022">
    <property type="entry name" value="PhoU_dom"/>
</dbReference>
<proteinExistence type="inferred from homology"/>
<dbReference type="Gene3D" id="1.20.58.220">
    <property type="entry name" value="Phosphate transport system protein phou homolog 2, domain 2"/>
    <property type="match status" value="2"/>
</dbReference>
<dbReference type="InterPro" id="IPR038078">
    <property type="entry name" value="PhoU-like_sf"/>
</dbReference>
<dbReference type="PANTHER" id="PTHR42930">
    <property type="entry name" value="PHOSPHATE-SPECIFIC TRANSPORT SYSTEM ACCESSORY PROTEIN PHOU"/>
    <property type="match status" value="1"/>
</dbReference>
<dbReference type="PANTHER" id="PTHR42930:SF3">
    <property type="entry name" value="PHOSPHATE-SPECIFIC TRANSPORT SYSTEM ACCESSORY PROTEIN PHOU"/>
    <property type="match status" value="1"/>
</dbReference>
<organism evidence="3 4">
    <name type="scientific">Porphyromonas miyakawae</name>
    <dbReference type="NCBI Taxonomy" id="3137470"/>
    <lineage>
        <taxon>Bacteria</taxon>
        <taxon>Pseudomonadati</taxon>
        <taxon>Bacteroidota</taxon>
        <taxon>Bacteroidia</taxon>
        <taxon>Bacteroidales</taxon>
        <taxon>Porphyromonadaceae</taxon>
        <taxon>Porphyromonas</taxon>
    </lineage>
</organism>
<comment type="similarity">
    <text evidence="1">Belongs to the PhoU family.</text>
</comment>
<dbReference type="EMBL" id="BAAFSF010000001">
    <property type="protein sequence ID" value="GAB1251102.1"/>
    <property type="molecule type" value="Genomic_DNA"/>
</dbReference>
<comment type="caution">
    <text evidence="3">The sequence shown here is derived from an EMBL/GenBank/DDBJ whole genome shotgun (WGS) entry which is preliminary data.</text>
</comment>
<dbReference type="SUPFAM" id="SSF109755">
    <property type="entry name" value="PhoU-like"/>
    <property type="match status" value="1"/>
</dbReference>
<keyword evidence="4" id="KW-1185">Reference proteome</keyword>
<dbReference type="RefSeq" id="WP_411914915.1">
    <property type="nucleotide sequence ID" value="NZ_BAAFSF010000001.1"/>
</dbReference>
<reference evidence="3 4" key="1">
    <citation type="journal article" date="2025" name="Int. J. Syst. Evol. Microbiol.">
        <title>Desulfovibrio falkowii sp. nov., Porphyromonas miyakawae sp. nov., Mediterraneibacter flintii sp. nov. and Owariibacterium komagatae gen. nov., sp. nov., isolated from human faeces.</title>
        <authorList>
            <person name="Hamaguchi T."/>
            <person name="Ohara M."/>
            <person name="Hisatomi A."/>
            <person name="Sekiguchi K."/>
            <person name="Takeda J.I."/>
            <person name="Ueyama J."/>
            <person name="Ito M."/>
            <person name="Nishiwaki H."/>
            <person name="Ogi T."/>
            <person name="Hirayama M."/>
            <person name="Ohkuma M."/>
            <person name="Sakamoto M."/>
            <person name="Ohno K."/>
        </authorList>
    </citation>
    <scope>NUCLEOTIDE SEQUENCE [LARGE SCALE GENOMIC DNA]</scope>
    <source>
        <strain evidence="3 4">13CB11C</strain>
    </source>
</reference>
<dbReference type="InterPro" id="IPR028366">
    <property type="entry name" value="PhoU"/>
</dbReference>
<evidence type="ECO:0000313" key="3">
    <source>
        <dbReference type="EMBL" id="GAB1251102.1"/>
    </source>
</evidence>
<evidence type="ECO:0000313" key="4">
    <source>
        <dbReference type="Proteomes" id="UP001628220"/>
    </source>
</evidence>
<feature type="domain" description="PhoU" evidence="2">
    <location>
        <begin position="131"/>
        <end position="213"/>
    </location>
</feature>
<feature type="domain" description="PhoU" evidence="2">
    <location>
        <begin position="23"/>
        <end position="106"/>
    </location>
</feature>
<sequence length="236" mass="26287">MAGLQSNLERQHLLIRENFNVLSKIISQQAQLVYTLFNREASYEDKEAEMETNETVVDSLEVKIRTEVINGIVLYTPRAAESRRMFAYIDATGFLERIADLLLNIGMVSPQISYDTELADQIAPRLSRQLMLVVKMVEDAIVAFTVGDTALARDVIVRDLDIDTEHRSICDDIPVLIEGGDKGPTAIRTALIFNTISYNIERIGDNATNIAESAIYHAEGKNARHVSIASAANDEM</sequence>
<dbReference type="Proteomes" id="UP001628220">
    <property type="component" value="Unassembled WGS sequence"/>
</dbReference>
<evidence type="ECO:0000259" key="2">
    <source>
        <dbReference type="Pfam" id="PF01895"/>
    </source>
</evidence>
<accession>A0ABQ0E061</accession>
<protein>
    <recommendedName>
        <fullName evidence="2">PhoU domain-containing protein</fullName>
    </recommendedName>
</protein>
<gene>
    <name evidence="3" type="ORF">Tsumi_02060</name>
</gene>
<dbReference type="Pfam" id="PF01895">
    <property type="entry name" value="PhoU"/>
    <property type="match status" value="2"/>
</dbReference>